<dbReference type="SUPFAM" id="SSF103473">
    <property type="entry name" value="MFS general substrate transporter"/>
    <property type="match status" value="1"/>
</dbReference>
<feature type="transmembrane region" description="Helical" evidence="7">
    <location>
        <begin position="77"/>
        <end position="99"/>
    </location>
</feature>
<dbReference type="RefSeq" id="WP_241534925.1">
    <property type="nucleotide sequence ID" value="NZ_MDJY01000050.1"/>
</dbReference>
<dbReference type="Pfam" id="PF07690">
    <property type="entry name" value="MFS_1"/>
    <property type="match status" value="1"/>
</dbReference>
<feature type="compositionally biased region" description="Low complexity" evidence="6">
    <location>
        <begin position="423"/>
        <end position="454"/>
    </location>
</feature>
<evidence type="ECO:0000256" key="6">
    <source>
        <dbReference type="SAM" id="MobiDB-lite"/>
    </source>
</evidence>
<dbReference type="GO" id="GO:0005886">
    <property type="term" value="C:plasma membrane"/>
    <property type="evidence" value="ECO:0007669"/>
    <property type="project" value="UniProtKB-SubCell"/>
</dbReference>
<protein>
    <submittedName>
        <fullName evidence="8">Major Facilitator Superfamily protein</fullName>
    </submittedName>
</protein>
<dbReference type="Proteomes" id="UP000195011">
    <property type="component" value="Unassembled WGS sequence"/>
</dbReference>
<dbReference type="InterPro" id="IPR036259">
    <property type="entry name" value="MFS_trans_sf"/>
</dbReference>
<comment type="subcellular location">
    <subcellularLocation>
        <location evidence="1">Cell membrane</location>
        <topology evidence="1">Multi-pass membrane protein</topology>
    </subcellularLocation>
</comment>
<feature type="transmembrane region" description="Helical" evidence="7">
    <location>
        <begin position="105"/>
        <end position="126"/>
    </location>
</feature>
<keyword evidence="4 7" id="KW-1133">Transmembrane helix</keyword>
<feature type="transmembrane region" description="Helical" evidence="7">
    <location>
        <begin position="259"/>
        <end position="279"/>
    </location>
</feature>
<dbReference type="InterPro" id="IPR011701">
    <property type="entry name" value="MFS"/>
</dbReference>
<evidence type="ECO:0000256" key="2">
    <source>
        <dbReference type="ARBA" id="ARBA00022475"/>
    </source>
</evidence>
<evidence type="ECO:0000313" key="9">
    <source>
        <dbReference type="Proteomes" id="UP000195011"/>
    </source>
</evidence>
<accession>A0A251YC16</accession>
<keyword evidence="2" id="KW-1003">Cell membrane</keyword>
<evidence type="ECO:0000256" key="1">
    <source>
        <dbReference type="ARBA" id="ARBA00004651"/>
    </source>
</evidence>
<evidence type="ECO:0000256" key="4">
    <source>
        <dbReference type="ARBA" id="ARBA00022989"/>
    </source>
</evidence>
<feature type="transmembrane region" description="Helical" evidence="7">
    <location>
        <begin position="225"/>
        <end position="247"/>
    </location>
</feature>
<sequence length="454" mass="45160">MTSRVRPGDRAFLLLWGAQAVSSLGASAASFALTLQVFAETGSALALSALTVVATVASIYCAPLTGWAADRIGHRRAALASNGVLAVASVAMAAVSAAGPGRLLAVVYPLTLLSALASSTLALTLTASVRRMRREADLTRINGVTSLLQDGPTLLAPVLGAALSAIVAPSAVFLVDAATSLGCVAALIVVRWDAPPDRRVANPFRGARDGIAWILRHPGLRRLQLGFGALNLANGIAASATTAYVLLLGERGIGSGASLAAFSIAGSAGLLAGAALVAARGHRIPRLAAIAGAAVVLGLVGRVGLASSALLGVWIAAAVVRNVALQVQGAPLTAVWQERTPPARQGAILGAKKLLGQGLYPPAVLLGGALTVALHPLGQEAALRIVVIAGGLGEALVGIAMLRSRGIRALLAPRGAGEGARPGGSAAPDQSSDSTGSGSSSSVTPDSTSSGRNG</sequence>
<dbReference type="EMBL" id="MDJY01000050">
    <property type="protein sequence ID" value="OUE21786.1"/>
    <property type="molecule type" value="Genomic_DNA"/>
</dbReference>
<gene>
    <name evidence="8" type="ORF">BFL36_10880</name>
</gene>
<reference evidence="8 9" key="1">
    <citation type="submission" date="2016-08" db="EMBL/GenBank/DDBJ databases">
        <title>Genome sequence of Clavibacter michiganensis spp strain CFBP8017.</title>
        <authorList>
            <person name="Thapa S.P."/>
            <person name="Coaker G."/>
            <person name="Jacques M.-A."/>
        </authorList>
    </citation>
    <scope>NUCLEOTIDE SEQUENCE [LARGE SCALE GENOMIC DNA]</scope>
    <source>
        <strain evidence="8">CFBP8017</strain>
    </source>
</reference>
<feature type="transmembrane region" description="Helical" evidence="7">
    <location>
        <begin position="357"/>
        <end position="375"/>
    </location>
</feature>
<feature type="transmembrane region" description="Helical" evidence="7">
    <location>
        <begin position="286"/>
        <end position="305"/>
    </location>
</feature>
<proteinExistence type="predicted"/>
<comment type="caution">
    <text evidence="8">The sequence shown here is derived from an EMBL/GenBank/DDBJ whole genome shotgun (WGS) entry which is preliminary data.</text>
</comment>
<evidence type="ECO:0000256" key="5">
    <source>
        <dbReference type="ARBA" id="ARBA00023136"/>
    </source>
</evidence>
<organism evidence="8 9">
    <name type="scientific">Clavibacter michiganensis</name>
    <dbReference type="NCBI Taxonomy" id="28447"/>
    <lineage>
        <taxon>Bacteria</taxon>
        <taxon>Bacillati</taxon>
        <taxon>Actinomycetota</taxon>
        <taxon>Actinomycetes</taxon>
        <taxon>Micrococcales</taxon>
        <taxon>Microbacteriaceae</taxon>
        <taxon>Clavibacter</taxon>
    </lineage>
</organism>
<dbReference type="Gene3D" id="1.20.1250.20">
    <property type="entry name" value="MFS general substrate transporter like domains"/>
    <property type="match status" value="1"/>
</dbReference>
<feature type="region of interest" description="Disordered" evidence="6">
    <location>
        <begin position="414"/>
        <end position="454"/>
    </location>
</feature>
<keyword evidence="5 7" id="KW-0472">Membrane</keyword>
<feature type="transmembrane region" description="Helical" evidence="7">
    <location>
        <begin position="44"/>
        <end position="65"/>
    </location>
</feature>
<evidence type="ECO:0000313" key="8">
    <source>
        <dbReference type="EMBL" id="OUE21786.1"/>
    </source>
</evidence>
<dbReference type="PANTHER" id="PTHR23513">
    <property type="entry name" value="INTEGRAL MEMBRANE EFFLUX PROTEIN-RELATED"/>
    <property type="match status" value="1"/>
</dbReference>
<feature type="transmembrane region" description="Helical" evidence="7">
    <location>
        <begin position="381"/>
        <end position="402"/>
    </location>
</feature>
<dbReference type="PANTHER" id="PTHR23513:SF6">
    <property type="entry name" value="MAJOR FACILITATOR SUPERFAMILY ASSOCIATED DOMAIN-CONTAINING PROTEIN"/>
    <property type="match status" value="1"/>
</dbReference>
<dbReference type="GO" id="GO:0022857">
    <property type="term" value="F:transmembrane transporter activity"/>
    <property type="evidence" value="ECO:0007669"/>
    <property type="project" value="InterPro"/>
</dbReference>
<evidence type="ECO:0000256" key="3">
    <source>
        <dbReference type="ARBA" id="ARBA00022692"/>
    </source>
</evidence>
<name>A0A251YC16_9MICO</name>
<evidence type="ECO:0000256" key="7">
    <source>
        <dbReference type="SAM" id="Phobius"/>
    </source>
</evidence>
<dbReference type="AlphaFoldDB" id="A0A251YC16"/>
<keyword evidence="3 7" id="KW-0812">Transmembrane</keyword>